<sequence length="325" mass="34369">MSASELPAFVFENTAEEVATALKEEIKGKNVLITGTSLNGIGFEAAQAIAKYANLVVITGHNEERLKRAESALNASHPAATIRTLTLDLSSLSSVRTAAAEVLTYPEPIHVLVNNAAAPIAPFALTPDGLERQIAVAHVGPFLFTKLITPKLLAGGTGWTPRVVVTSSGAHRYGPGIDLAHIRTPEAAKHNLGVAYTQAKSANILFASELTRRAGGRVLGYSLHPGIIMTTFNEQPGAIEVLKGLKIISPDGTPNTKDFRWKTIPQGAATTVAAAFDPRLVASPGAYLDDSKIATPQVAPHTSDPVNAAQLWATTEEIVGEKFEF</sequence>
<dbReference type="OrthoDB" id="191139at2759"/>
<organism evidence="3 4">
    <name type="scientific">Mycena chlorophos</name>
    <name type="common">Agaric fungus</name>
    <name type="synonym">Agaricus chlorophos</name>
    <dbReference type="NCBI Taxonomy" id="658473"/>
    <lineage>
        <taxon>Eukaryota</taxon>
        <taxon>Fungi</taxon>
        <taxon>Dikarya</taxon>
        <taxon>Basidiomycota</taxon>
        <taxon>Agaricomycotina</taxon>
        <taxon>Agaricomycetes</taxon>
        <taxon>Agaricomycetidae</taxon>
        <taxon>Agaricales</taxon>
        <taxon>Marasmiineae</taxon>
        <taxon>Mycenaceae</taxon>
        <taxon>Mycena</taxon>
    </lineage>
</organism>
<keyword evidence="4" id="KW-1185">Reference proteome</keyword>
<evidence type="ECO:0000313" key="3">
    <source>
        <dbReference type="EMBL" id="KAF7320489.1"/>
    </source>
</evidence>
<dbReference type="InterPro" id="IPR002347">
    <property type="entry name" value="SDR_fam"/>
</dbReference>
<protein>
    <recommendedName>
        <fullName evidence="5">NAD(P)-binding protein</fullName>
    </recommendedName>
</protein>
<name>A0A8H6WJ44_MYCCL</name>
<gene>
    <name evidence="3" type="ORF">HMN09_00132400</name>
</gene>
<dbReference type="PANTHER" id="PTHR24320:SF283">
    <property type="entry name" value="RETINOL DEHYDROGENASE 11"/>
    <property type="match status" value="1"/>
</dbReference>
<keyword evidence="2" id="KW-0560">Oxidoreductase</keyword>
<dbReference type="GO" id="GO:0016491">
    <property type="term" value="F:oxidoreductase activity"/>
    <property type="evidence" value="ECO:0007669"/>
    <property type="project" value="UniProtKB-KW"/>
</dbReference>
<proteinExistence type="inferred from homology"/>
<evidence type="ECO:0000256" key="1">
    <source>
        <dbReference type="ARBA" id="ARBA00006484"/>
    </source>
</evidence>
<dbReference type="AlphaFoldDB" id="A0A8H6WJ44"/>
<comment type="similarity">
    <text evidence="1">Belongs to the short-chain dehydrogenases/reductases (SDR) family.</text>
</comment>
<dbReference type="EMBL" id="JACAZE010000002">
    <property type="protein sequence ID" value="KAF7320489.1"/>
    <property type="molecule type" value="Genomic_DNA"/>
</dbReference>
<dbReference type="Pfam" id="PF00106">
    <property type="entry name" value="adh_short"/>
    <property type="match status" value="1"/>
</dbReference>
<dbReference type="InterPro" id="IPR036291">
    <property type="entry name" value="NAD(P)-bd_dom_sf"/>
</dbReference>
<dbReference type="Gene3D" id="3.40.50.720">
    <property type="entry name" value="NAD(P)-binding Rossmann-like Domain"/>
    <property type="match status" value="1"/>
</dbReference>
<dbReference type="SUPFAM" id="SSF51735">
    <property type="entry name" value="NAD(P)-binding Rossmann-fold domains"/>
    <property type="match status" value="1"/>
</dbReference>
<evidence type="ECO:0000313" key="4">
    <source>
        <dbReference type="Proteomes" id="UP000613580"/>
    </source>
</evidence>
<accession>A0A8H6WJ44</accession>
<comment type="caution">
    <text evidence="3">The sequence shown here is derived from an EMBL/GenBank/DDBJ whole genome shotgun (WGS) entry which is preliminary data.</text>
</comment>
<evidence type="ECO:0000256" key="2">
    <source>
        <dbReference type="ARBA" id="ARBA00023002"/>
    </source>
</evidence>
<reference evidence="3" key="1">
    <citation type="submission" date="2020-05" db="EMBL/GenBank/DDBJ databases">
        <title>Mycena genomes resolve the evolution of fungal bioluminescence.</title>
        <authorList>
            <person name="Tsai I.J."/>
        </authorList>
    </citation>
    <scope>NUCLEOTIDE SEQUENCE</scope>
    <source>
        <strain evidence="3">110903Hualien_Pintung</strain>
    </source>
</reference>
<dbReference type="PANTHER" id="PTHR24320">
    <property type="entry name" value="RETINOL DEHYDROGENASE"/>
    <property type="match status" value="1"/>
</dbReference>
<dbReference type="Proteomes" id="UP000613580">
    <property type="component" value="Unassembled WGS sequence"/>
</dbReference>
<evidence type="ECO:0008006" key="5">
    <source>
        <dbReference type="Google" id="ProtNLM"/>
    </source>
</evidence>